<evidence type="ECO:0000259" key="1">
    <source>
        <dbReference type="Pfam" id="PF01882"/>
    </source>
</evidence>
<protein>
    <recommendedName>
        <fullName evidence="1">DUF58 domain-containing protein</fullName>
    </recommendedName>
</protein>
<dbReference type="Pfam" id="PF01882">
    <property type="entry name" value="DUF58"/>
    <property type="match status" value="1"/>
</dbReference>
<dbReference type="EMBL" id="CP000115">
    <property type="protein sequence ID" value="ABA05880.1"/>
    <property type="molecule type" value="Genomic_DNA"/>
</dbReference>
<evidence type="ECO:0000313" key="2">
    <source>
        <dbReference type="EMBL" id="ABA05880.1"/>
    </source>
</evidence>
<organism evidence="2 3">
    <name type="scientific">Nitrobacter winogradskyi (strain ATCC 25391 / DSM 10237 / CIP 104748 / NCIMB 11846 / Nb-255)</name>
    <dbReference type="NCBI Taxonomy" id="323098"/>
    <lineage>
        <taxon>Bacteria</taxon>
        <taxon>Pseudomonadati</taxon>
        <taxon>Pseudomonadota</taxon>
        <taxon>Alphaproteobacteria</taxon>
        <taxon>Hyphomicrobiales</taxon>
        <taxon>Nitrobacteraceae</taxon>
        <taxon>Nitrobacter</taxon>
    </lineage>
</organism>
<dbReference type="Proteomes" id="UP000002531">
    <property type="component" value="Chromosome"/>
</dbReference>
<evidence type="ECO:0000313" key="3">
    <source>
        <dbReference type="Proteomes" id="UP000002531"/>
    </source>
</evidence>
<dbReference type="InterPro" id="IPR002881">
    <property type="entry name" value="DUF58"/>
</dbReference>
<accession>Q3SPB1</accession>
<sequence>MVAAAGHVRQEIEAVRRADGESRTLAASLPRLVLEARRIAANVIHGLHGRRRPGPGESFWQYRRFVSGEPSQNVDWRRSARDDHLYVREHEWEAAHTVWIWPDRSASMAFASRHARDSKLERALIVTFALAELLVAGGERVGVPGLVNPTASRDVIDRIAQAMLHDDRARASLPPSFVPSARSEIVLLSDFWSPVADIRTMLAGLSASGAHGTLLQVVDPAEETFPYSGRVEFVDPEDGRVITAGRAERWASDYVRRVALHRDQIRTETKALDWLFSTHTTDRSAAELLLFLHSGMMASRGSGGVSAGAERTA</sequence>
<name>Q3SPB1_NITWN</name>
<dbReference type="PANTHER" id="PTHR33608">
    <property type="entry name" value="BLL2464 PROTEIN"/>
    <property type="match status" value="1"/>
</dbReference>
<gene>
    <name evidence="2" type="ordered locus">Nwi_2627</name>
</gene>
<dbReference type="STRING" id="323098.Nwi_2627"/>
<dbReference type="KEGG" id="nwi:Nwi_2627"/>
<dbReference type="RefSeq" id="WP_011315830.1">
    <property type="nucleotide sequence ID" value="NC_007406.1"/>
</dbReference>
<reference evidence="2 3" key="1">
    <citation type="journal article" date="2006" name="Appl. Environ. Microbiol.">
        <title>Genome sequence of the chemolithoautotrophic nitrite-oxidizing bacterium Nitrobacter winogradskyi Nb-255.</title>
        <authorList>
            <person name="Starkenburg S.R."/>
            <person name="Chain P.S."/>
            <person name="Sayavedra-Soto L.A."/>
            <person name="Hauser L."/>
            <person name="Land M.L."/>
            <person name="Larimer F.W."/>
            <person name="Malfatti S.A."/>
            <person name="Klotz M.G."/>
            <person name="Bottomley P.J."/>
            <person name="Arp D.J."/>
            <person name="Hickey W.J."/>
        </authorList>
    </citation>
    <scope>NUCLEOTIDE SEQUENCE [LARGE SCALE GENOMIC DNA]</scope>
    <source>
        <strain evidence="3">ATCC 25391 / DSM 10237 / CIP 104748 / NCIMB 11846 / Nb-255</strain>
    </source>
</reference>
<feature type="domain" description="DUF58" evidence="1">
    <location>
        <begin position="61"/>
        <end position="262"/>
    </location>
</feature>
<keyword evidence="3" id="KW-1185">Reference proteome</keyword>
<dbReference type="PANTHER" id="PTHR33608:SF6">
    <property type="entry name" value="BLL2464 PROTEIN"/>
    <property type="match status" value="1"/>
</dbReference>
<dbReference type="eggNOG" id="COG1721">
    <property type="taxonomic scope" value="Bacteria"/>
</dbReference>
<dbReference type="AlphaFoldDB" id="Q3SPB1"/>
<proteinExistence type="predicted"/>
<dbReference type="HOGENOM" id="CLU_054927_3_0_5"/>